<protein>
    <recommendedName>
        <fullName evidence="4">BRCT domain-containing protein</fullName>
    </recommendedName>
</protein>
<gene>
    <name evidence="2" type="ORF">PNOK_0467300</name>
</gene>
<dbReference type="InParanoid" id="A0A286UJP9"/>
<organism evidence="2 3">
    <name type="scientific">Pyrrhoderma noxium</name>
    <dbReference type="NCBI Taxonomy" id="2282107"/>
    <lineage>
        <taxon>Eukaryota</taxon>
        <taxon>Fungi</taxon>
        <taxon>Dikarya</taxon>
        <taxon>Basidiomycota</taxon>
        <taxon>Agaricomycotina</taxon>
        <taxon>Agaricomycetes</taxon>
        <taxon>Hymenochaetales</taxon>
        <taxon>Hymenochaetaceae</taxon>
        <taxon>Pyrrhoderma</taxon>
    </lineage>
</organism>
<feature type="compositionally biased region" description="Basic and acidic residues" evidence="1">
    <location>
        <begin position="309"/>
        <end position="319"/>
    </location>
</feature>
<evidence type="ECO:0000313" key="2">
    <source>
        <dbReference type="EMBL" id="PAV19739.1"/>
    </source>
</evidence>
<dbReference type="EMBL" id="NBII01000004">
    <property type="protein sequence ID" value="PAV19739.1"/>
    <property type="molecule type" value="Genomic_DNA"/>
</dbReference>
<comment type="caution">
    <text evidence="2">The sequence shown here is derived from an EMBL/GenBank/DDBJ whole genome shotgun (WGS) entry which is preliminary data.</text>
</comment>
<keyword evidence="3" id="KW-1185">Reference proteome</keyword>
<evidence type="ECO:0000313" key="3">
    <source>
        <dbReference type="Proteomes" id="UP000217199"/>
    </source>
</evidence>
<feature type="region of interest" description="Disordered" evidence="1">
    <location>
        <begin position="300"/>
        <end position="319"/>
    </location>
</feature>
<reference evidence="2 3" key="1">
    <citation type="journal article" date="2017" name="Mol. Ecol.">
        <title>Comparative and population genomic landscape of Phellinus noxius: A hypervariable fungus causing root rot in trees.</title>
        <authorList>
            <person name="Chung C.L."/>
            <person name="Lee T.J."/>
            <person name="Akiba M."/>
            <person name="Lee H.H."/>
            <person name="Kuo T.H."/>
            <person name="Liu D."/>
            <person name="Ke H.M."/>
            <person name="Yokoi T."/>
            <person name="Roa M.B."/>
            <person name="Lu M.J."/>
            <person name="Chang Y.Y."/>
            <person name="Ann P.J."/>
            <person name="Tsai J.N."/>
            <person name="Chen C.Y."/>
            <person name="Tzean S.S."/>
            <person name="Ota Y."/>
            <person name="Hattori T."/>
            <person name="Sahashi N."/>
            <person name="Liou R.F."/>
            <person name="Kikuchi T."/>
            <person name="Tsai I.J."/>
        </authorList>
    </citation>
    <scope>NUCLEOTIDE SEQUENCE [LARGE SCALE GENOMIC DNA]</scope>
    <source>
        <strain evidence="2 3">FFPRI411160</strain>
    </source>
</reference>
<dbReference type="OrthoDB" id="3197870at2759"/>
<dbReference type="Proteomes" id="UP000217199">
    <property type="component" value="Unassembled WGS sequence"/>
</dbReference>
<name>A0A286UJP9_9AGAM</name>
<sequence length="319" mass="35000">MIFTLSACFSPSVATTTRNLWALYGGGIAMTPEERRNSQWYFCIGLGDPSLAELTKCPIVVFHVNWIHASVSAKFILPLTKFVLDDDHYSPSDEEIMVPEVQGSLQSGKSQEATEINAKNEKVILNTKSTRLATNADRVYLTKRTRELSPAHQIGNQVRVVKKLKVGTECLLATSANGGSESNIQLITNSRLPHSSNSTPEKASRLLTIAPSKLPDDPQTSTSSPLLPVAAFNDTRITNSGLEQSDKRNNNVHVHISTPISINGISAGRNHNQDYWEDNLPEDEYPPACLRSIPTLSASDLLSSTNKSGSEKKNSIYYM</sequence>
<evidence type="ECO:0000256" key="1">
    <source>
        <dbReference type="SAM" id="MobiDB-lite"/>
    </source>
</evidence>
<evidence type="ECO:0008006" key="4">
    <source>
        <dbReference type="Google" id="ProtNLM"/>
    </source>
</evidence>
<proteinExistence type="predicted"/>
<dbReference type="AlphaFoldDB" id="A0A286UJP9"/>
<accession>A0A286UJP9</accession>